<dbReference type="PANTHER" id="PTHR42877">
    <property type="entry name" value="L-ORNITHINE N(5)-MONOOXYGENASE-RELATED"/>
    <property type="match status" value="1"/>
</dbReference>
<evidence type="ECO:0000313" key="1">
    <source>
        <dbReference type="EMBL" id="AIJ46300.1"/>
    </source>
</evidence>
<reference evidence="1 2" key="1">
    <citation type="journal article" date="2014" name="Genome Announc.">
        <title>Complete Genome Sequence of Polychlorinated Biphenyl Degrader Comamonas testosteroni TK102 (NBRC 109938).</title>
        <authorList>
            <person name="Fukuda K."/>
            <person name="Hosoyama A."/>
            <person name="Tsuchikane K."/>
            <person name="Ohji S."/>
            <person name="Yamazoe A."/>
            <person name="Fujita N."/>
            <person name="Shintani M."/>
            <person name="Kimbara K."/>
        </authorList>
    </citation>
    <scope>NUCLEOTIDE SEQUENCE [LARGE SCALE GENOMIC DNA]</scope>
    <source>
        <strain evidence="1">TK102</strain>
    </source>
</reference>
<dbReference type="GO" id="GO:0004497">
    <property type="term" value="F:monooxygenase activity"/>
    <property type="evidence" value="ECO:0007669"/>
    <property type="project" value="UniProtKB-KW"/>
</dbReference>
<dbReference type="PRINTS" id="PR00368">
    <property type="entry name" value="FADPNR"/>
</dbReference>
<organism evidence="1 2">
    <name type="scientific">Comamonas testosteroni TK102</name>
    <dbReference type="NCBI Taxonomy" id="1392005"/>
    <lineage>
        <taxon>Bacteria</taxon>
        <taxon>Pseudomonadati</taxon>
        <taxon>Pseudomonadota</taxon>
        <taxon>Betaproteobacteria</taxon>
        <taxon>Burkholderiales</taxon>
        <taxon>Comamonadaceae</taxon>
        <taxon>Comamonas</taxon>
    </lineage>
</organism>
<dbReference type="RefSeq" id="WP_043372093.1">
    <property type="nucleotide sequence ID" value="NZ_CP006704.1"/>
</dbReference>
<proteinExistence type="predicted"/>
<dbReference type="Proteomes" id="UP000028782">
    <property type="component" value="Chromosome"/>
</dbReference>
<dbReference type="Pfam" id="PF13738">
    <property type="entry name" value="Pyr_redox_3"/>
    <property type="match status" value="1"/>
</dbReference>
<gene>
    <name evidence="1" type="ORF">O987_10895</name>
</gene>
<dbReference type="InterPro" id="IPR051209">
    <property type="entry name" value="FAD-bind_Monooxygenase_sf"/>
</dbReference>
<protein>
    <submittedName>
        <fullName evidence="1">Monooxygenase</fullName>
    </submittedName>
</protein>
<accession>A0A076PRH9</accession>
<dbReference type="InterPro" id="IPR036188">
    <property type="entry name" value="FAD/NAD-bd_sf"/>
</dbReference>
<dbReference type="HOGENOM" id="CLU_006937_7_1_4"/>
<keyword evidence="1" id="KW-0503">Monooxygenase</keyword>
<keyword evidence="1" id="KW-0560">Oxidoreductase</keyword>
<dbReference type="PRINTS" id="PR00469">
    <property type="entry name" value="PNDRDTASEII"/>
</dbReference>
<dbReference type="AlphaFoldDB" id="A0A076PRH9"/>
<dbReference type="Gene3D" id="3.50.50.60">
    <property type="entry name" value="FAD/NAD(P)-binding domain"/>
    <property type="match status" value="2"/>
</dbReference>
<dbReference type="PANTHER" id="PTHR42877:SF4">
    <property type="entry name" value="FAD_NAD(P)-BINDING DOMAIN-CONTAINING PROTEIN-RELATED"/>
    <property type="match status" value="1"/>
</dbReference>
<name>A0A076PRH9_COMTE</name>
<sequence length="487" mass="54773">MKYDVIVIGCGMSGILAGIHLKNSGKKFIILEKAKTLGGTWRDNTYPGLTCDVPSHAYTYSFEPNPEWSRVLPPGAEIQQYFEGVFRKYGIVDFSQFDTEVTRAEWTGEAWTLQDQHGKQYQGKVVVAATGVLHHPNYPQIKGLEEFGGNLIHSARWDHSIPLDGKRIAIIGTGSTGVQIVSALASRAKVRHFQRTAQWIFPVENPAFSEEQRAEFRSNRDLLVYLQREPTYMANVERFTEGVLDPDSEQIQEIQKICQDNLDASVTDAALRQKLQPHYRAGCKRLIYSPDYYQAIQQPDSELITEAIAQVEKSGVRTSDGVLHEVDIIVLATGFKTDRYVRPMHVKGLNAATLEHAWSDVPTAYKSISVPGFPNFYFMNGPTSPVGNFSLIDTSEMQWGYISQLIERGEQAGVAGLSARPEALAQYDRERLEAAKGSVFGSGCSSWYLDRNGVPNTWPWSQSRFRQEMSKPVWQDYIHHQTEELAA</sequence>
<dbReference type="KEGG" id="ctes:O987_10895"/>
<dbReference type="EMBL" id="CP006704">
    <property type="protein sequence ID" value="AIJ46300.1"/>
    <property type="molecule type" value="Genomic_DNA"/>
</dbReference>
<dbReference type="SUPFAM" id="SSF51905">
    <property type="entry name" value="FAD/NAD(P)-binding domain"/>
    <property type="match status" value="2"/>
</dbReference>
<evidence type="ECO:0000313" key="2">
    <source>
        <dbReference type="Proteomes" id="UP000028782"/>
    </source>
</evidence>